<dbReference type="EMBL" id="FLOB01000002">
    <property type="protein sequence ID" value="SBS29112.1"/>
    <property type="molecule type" value="Genomic_DNA"/>
</dbReference>
<dbReference type="RefSeq" id="WP_175365280.1">
    <property type="nucleotide sequence ID" value="NZ_FLOB01000002.1"/>
</dbReference>
<sequence>MQSLVIKQNGCPVTTSLAIADGIGNTHKTVIQLIRQNTVDLEDFGRVAFEMRSFETKGGSQNREVAILNEQQATLLLTYMRNNETVKAFKKRLVKAFFEMRDQLHASAPNINQLSKMDILKLAMESEEQRLKLEQTNKQLSQKVEQDAPKVQFAERVYISPDAISVGEAAKIIGTGQRRLFDFLRNIGWISRRNEPYQQKIEQGLLNVKLSNFQHPEHGLKQSVTTVVTGKGLTKLKQLWDEEHPQLH</sequence>
<reference evidence="3 4" key="1">
    <citation type="submission" date="2016-06" db="EMBL/GenBank/DDBJ databases">
        <authorList>
            <person name="Kjaerup R.B."/>
            <person name="Dalgaard T.S."/>
            <person name="Juul-Madsen H.R."/>
        </authorList>
    </citation>
    <scope>NUCLEOTIDE SEQUENCE [LARGE SCALE GENOMIC DNA]</scope>
    <source>
        <strain evidence="3 4">CECT 8886</strain>
    </source>
</reference>
<name>A0A1A8T8U8_9GAMM</name>
<keyword evidence="4" id="KW-1185">Reference proteome</keyword>
<dbReference type="STRING" id="1792290.MSP8886_01443"/>
<feature type="domain" description="Antirepressor protein C-terminal" evidence="2">
    <location>
        <begin position="142"/>
        <end position="242"/>
    </location>
</feature>
<evidence type="ECO:0000313" key="4">
    <source>
        <dbReference type="Proteomes" id="UP000092544"/>
    </source>
</evidence>
<dbReference type="Pfam" id="PF09669">
    <property type="entry name" value="Phage_pRha"/>
    <property type="match status" value="1"/>
</dbReference>
<organism evidence="3 4">
    <name type="scientific">Marinomonas spartinae</name>
    <dbReference type="NCBI Taxonomy" id="1792290"/>
    <lineage>
        <taxon>Bacteria</taxon>
        <taxon>Pseudomonadati</taxon>
        <taxon>Pseudomonadota</taxon>
        <taxon>Gammaproteobacteria</taxon>
        <taxon>Oceanospirillales</taxon>
        <taxon>Oceanospirillaceae</taxon>
        <taxon>Marinomonas</taxon>
    </lineage>
</organism>
<evidence type="ECO:0000259" key="2">
    <source>
        <dbReference type="Pfam" id="PF03374"/>
    </source>
</evidence>
<dbReference type="GO" id="GO:0003677">
    <property type="term" value="F:DNA binding"/>
    <property type="evidence" value="ECO:0007669"/>
    <property type="project" value="InterPro"/>
</dbReference>
<dbReference type="InterPro" id="IPR005039">
    <property type="entry name" value="Ant_C"/>
</dbReference>
<dbReference type="Proteomes" id="UP000092544">
    <property type="component" value="Unassembled WGS sequence"/>
</dbReference>
<evidence type="ECO:0000313" key="3">
    <source>
        <dbReference type="EMBL" id="SBS29112.1"/>
    </source>
</evidence>
<protein>
    <submittedName>
        <fullName evidence="3">Phage antirepressor protein KilAC domain protein</fullName>
    </submittedName>
</protein>
<dbReference type="Pfam" id="PF03374">
    <property type="entry name" value="ANT"/>
    <property type="match status" value="1"/>
</dbReference>
<evidence type="ECO:0000256" key="1">
    <source>
        <dbReference type="SAM" id="Coils"/>
    </source>
</evidence>
<accession>A0A1A8T8U8</accession>
<dbReference type="AlphaFoldDB" id="A0A1A8T8U8"/>
<gene>
    <name evidence="3" type="ORF">MSP8886_01443</name>
</gene>
<proteinExistence type="predicted"/>
<dbReference type="InterPro" id="IPR014054">
    <property type="entry name" value="Phage_regulatory_Rha"/>
</dbReference>
<keyword evidence="1" id="KW-0175">Coiled coil</keyword>
<feature type="coiled-coil region" evidence="1">
    <location>
        <begin position="117"/>
        <end position="146"/>
    </location>
</feature>